<evidence type="ECO:0000259" key="1">
    <source>
        <dbReference type="Pfam" id="PF16403"/>
    </source>
</evidence>
<evidence type="ECO:0000313" key="3">
    <source>
        <dbReference type="Proteomes" id="UP001597285"/>
    </source>
</evidence>
<dbReference type="Gene3D" id="2.60.40.10">
    <property type="entry name" value="Immunoglobulins"/>
    <property type="match status" value="1"/>
</dbReference>
<evidence type="ECO:0000313" key="2">
    <source>
        <dbReference type="EMBL" id="MFD1799208.1"/>
    </source>
</evidence>
<reference evidence="3" key="1">
    <citation type="journal article" date="2019" name="Int. J. Syst. Evol. Microbiol.">
        <title>The Global Catalogue of Microorganisms (GCM) 10K type strain sequencing project: providing services to taxonomists for standard genome sequencing and annotation.</title>
        <authorList>
            <consortium name="The Broad Institute Genomics Platform"/>
            <consortium name="The Broad Institute Genome Sequencing Center for Infectious Disease"/>
            <person name="Wu L."/>
            <person name="Ma J."/>
        </authorList>
    </citation>
    <scope>NUCLEOTIDE SEQUENCE [LARGE SCALE GENOMIC DNA]</scope>
    <source>
        <strain evidence="3">KCTC 42143</strain>
    </source>
</reference>
<dbReference type="Pfam" id="PF16403">
    <property type="entry name" value="Bact_surface_Ig-like"/>
    <property type="match status" value="1"/>
</dbReference>
<proteinExistence type="predicted"/>
<dbReference type="InterPro" id="IPR032179">
    <property type="entry name" value="Cry22Aa_Ig-like"/>
</dbReference>
<gene>
    <name evidence="2" type="ORF">ACFSBK_04950</name>
</gene>
<sequence length="85" mass="9301">MEKTFQTNELTTPVIEAGNIELRVGESYDLLVGVTAVDSSGKDISRELEVENGIDVHKEGIYSVHYSIRDSSGCKVTKTVRAKVS</sequence>
<dbReference type="InterPro" id="IPR013783">
    <property type="entry name" value="Ig-like_fold"/>
</dbReference>
<accession>A0ABW4NM62</accession>
<organism evidence="2 3">
    <name type="scientific">Carnobacterium antarcticum</name>
    <dbReference type="NCBI Taxonomy" id="2126436"/>
    <lineage>
        <taxon>Bacteria</taxon>
        <taxon>Bacillati</taxon>
        <taxon>Bacillota</taxon>
        <taxon>Bacilli</taxon>
        <taxon>Lactobacillales</taxon>
        <taxon>Carnobacteriaceae</taxon>
        <taxon>Carnobacterium</taxon>
    </lineage>
</organism>
<dbReference type="Proteomes" id="UP001597285">
    <property type="component" value="Unassembled WGS sequence"/>
</dbReference>
<keyword evidence="3" id="KW-1185">Reference proteome</keyword>
<feature type="domain" description="Pesticidal crystal protein Cry22Aa Ig-like" evidence="1">
    <location>
        <begin position="19"/>
        <end position="79"/>
    </location>
</feature>
<dbReference type="RefSeq" id="WP_058918898.1">
    <property type="nucleotide sequence ID" value="NZ_JBHSQC010000004.1"/>
</dbReference>
<dbReference type="EMBL" id="JBHUFF010000009">
    <property type="protein sequence ID" value="MFD1799208.1"/>
    <property type="molecule type" value="Genomic_DNA"/>
</dbReference>
<name>A0ABW4NM62_9LACT</name>
<protein>
    <submittedName>
        <fullName evidence="2">Immunoglobulin-like domain-containing protein</fullName>
    </submittedName>
</protein>
<comment type="caution">
    <text evidence="2">The sequence shown here is derived from an EMBL/GenBank/DDBJ whole genome shotgun (WGS) entry which is preliminary data.</text>
</comment>